<evidence type="ECO:0000313" key="4">
    <source>
        <dbReference type="Proteomes" id="UP000461162"/>
    </source>
</evidence>
<protein>
    <submittedName>
        <fullName evidence="3">Uncharacterized protein</fullName>
    </submittedName>
</protein>
<sequence length="98" mass="10778">MRKLLKIGALLSGLLALIPQLAQAAGEKADELIVVADTRVLDNSIMLYFADLYNTNILLFAIWAVALTAVYGVFLGVLMDFIMARTGLDLSKRKIIEH</sequence>
<evidence type="ECO:0000256" key="1">
    <source>
        <dbReference type="SAM" id="Phobius"/>
    </source>
</evidence>
<name>A0A7K1KNE9_9BACT</name>
<dbReference type="AlphaFoldDB" id="A0A7K1KNE9"/>
<proteinExistence type="predicted"/>
<organism evidence="3 4">
    <name type="scientific">Pseudodesulfovibrio alkaliphilus</name>
    <dbReference type="NCBI Taxonomy" id="2661613"/>
    <lineage>
        <taxon>Bacteria</taxon>
        <taxon>Pseudomonadati</taxon>
        <taxon>Thermodesulfobacteriota</taxon>
        <taxon>Desulfovibrionia</taxon>
        <taxon>Desulfovibrionales</taxon>
        <taxon>Desulfovibrionaceae</taxon>
    </lineage>
</organism>
<feature type="signal peptide" evidence="2">
    <location>
        <begin position="1"/>
        <end position="24"/>
    </location>
</feature>
<comment type="caution">
    <text evidence="3">The sequence shown here is derived from an EMBL/GenBank/DDBJ whole genome shotgun (WGS) entry which is preliminary data.</text>
</comment>
<feature type="chain" id="PRO_5029477622" evidence="2">
    <location>
        <begin position="25"/>
        <end position="98"/>
    </location>
</feature>
<keyword evidence="1" id="KW-0472">Membrane</keyword>
<keyword evidence="4" id="KW-1185">Reference proteome</keyword>
<evidence type="ECO:0000256" key="2">
    <source>
        <dbReference type="SAM" id="SignalP"/>
    </source>
</evidence>
<reference evidence="3 4" key="1">
    <citation type="submission" date="2019-11" db="EMBL/GenBank/DDBJ databases">
        <title>Pseudodesulfovibrio alkaliphilus, sp. nov., an alkaliphilic sulfate-reducing bacteria from mud volcano of Taman peninsula, Russia.</title>
        <authorList>
            <person name="Frolova A."/>
            <person name="Merkel A.Y."/>
            <person name="Slobodkin A.I."/>
        </authorList>
    </citation>
    <scope>NUCLEOTIDE SEQUENCE [LARGE SCALE GENOMIC DNA]</scope>
    <source>
        <strain evidence="3 4">F-1</strain>
    </source>
</reference>
<keyword evidence="1" id="KW-1133">Transmembrane helix</keyword>
<keyword evidence="2" id="KW-0732">Signal</keyword>
<feature type="transmembrane region" description="Helical" evidence="1">
    <location>
        <begin position="57"/>
        <end position="84"/>
    </location>
</feature>
<dbReference type="EMBL" id="WODC01000004">
    <property type="protein sequence ID" value="MUM77599.1"/>
    <property type="molecule type" value="Genomic_DNA"/>
</dbReference>
<gene>
    <name evidence="3" type="ORF">GKC30_08140</name>
</gene>
<accession>A0A7K1KNE9</accession>
<evidence type="ECO:0000313" key="3">
    <source>
        <dbReference type="EMBL" id="MUM77599.1"/>
    </source>
</evidence>
<dbReference type="RefSeq" id="WP_155933886.1">
    <property type="nucleotide sequence ID" value="NZ_WODC01000004.1"/>
</dbReference>
<dbReference type="InterPro" id="IPR054622">
    <property type="entry name" value="DVU0150-like"/>
</dbReference>
<keyword evidence="1" id="KW-0812">Transmembrane</keyword>
<dbReference type="Proteomes" id="UP000461162">
    <property type="component" value="Unassembled WGS sequence"/>
</dbReference>
<dbReference type="NCBIfam" id="NF040783">
    <property type="entry name" value="DVU0150_fam"/>
    <property type="match status" value="1"/>
</dbReference>